<gene>
    <name evidence="6" type="ORF">HNQ60_005343</name>
</gene>
<evidence type="ECO:0000259" key="5">
    <source>
        <dbReference type="PROSITE" id="PS50931"/>
    </source>
</evidence>
<dbReference type="PANTHER" id="PTHR30537">
    <property type="entry name" value="HTH-TYPE TRANSCRIPTIONAL REGULATOR"/>
    <property type="match status" value="1"/>
</dbReference>
<reference evidence="6 7" key="1">
    <citation type="submission" date="2020-08" db="EMBL/GenBank/DDBJ databases">
        <title>Genomic Encyclopedia of Type Strains, Phase IV (KMG-IV): sequencing the most valuable type-strain genomes for metagenomic binning, comparative biology and taxonomic classification.</title>
        <authorList>
            <person name="Goeker M."/>
        </authorList>
    </citation>
    <scope>NUCLEOTIDE SEQUENCE [LARGE SCALE GENOMIC DNA]</scope>
    <source>
        <strain evidence="6 7">DSM 26723</strain>
    </source>
</reference>
<dbReference type="SUPFAM" id="SSF46785">
    <property type="entry name" value="Winged helix' DNA-binding domain"/>
    <property type="match status" value="1"/>
</dbReference>
<comment type="similarity">
    <text evidence="1">Belongs to the LysR transcriptional regulatory family.</text>
</comment>
<sequence length="302" mass="33349">MPGQASWDLYRSFLAVIQHGSFSAAARMLDLTQPTVGRHIAELQVLLDGKPLFTRSATGLTPTAAAHELRPHAESMAAAVAAFQRAATGEPNQVAGVVRVTASEVTGIEVLPPILAKLRNRYRGLEIELVLSNAMADLLRRDADIAIRLARPQQKSLMARRAGTIALGMHAHRRYLEVHGVPRTDEDLDRHSLIGFDHPPQFLQRYKVGVDLRRERFAFRTDNDTAQLAAIRAGVGIGVCQYGLARRDPDLINVVPDLFRMNLETWIVMHADQRKARHIKTVFDEIYRGVADYAATSAAPAA</sequence>
<dbReference type="InterPro" id="IPR036388">
    <property type="entry name" value="WH-like_DNA-bd_sf"/>
</dbReference>
<dbReference type="Proteomes" id="UP000588068">
    <property type="component" value="Unassembled WGS sequence"/>
</dbReference>
<protein>
    <submittedName>
        <fullName evidence="6">DNA-binding transcriptional LysR family regulator</fullName>
    </submittedName>
</protein>
<dbReference type="Gene3D" id="1.10.10.10">
    <property type="entry name" value="Winged helix-like DNA-binding domain superfamily/Winged helix DNA-binding domain"/>
    <property type="match status" value="1"/>
</dbReference>
<dbReference type="AlphaFoldDB" id="A0A841HSQ3"/>
<evidence type="ECO:0000256" key="1">
    <source>
        <dbReference type="ARBA" id="ARBA00009437"/>
    </source>
</evidence>
<dbReference type="RefSeq" id="WP_184335800.1">
    <property type="nucleotide sequence ID" value="NZ_JACHHZ010000007.1"/>
</dbReference>
<proteinExistence type="inferred from homology"/>
<dbReference type="InterPro" id="IPR058163">
    <property type="entry name" value="LysR-type_TF_proteobact-type"/>
</dbReference>
<dbReference type="PANTHER" id="PTHR30537:SF3">
    <property type="entry name" value="TRANSCRIPTIONAL REGULATORY PROTEIN"/>
    <property type="match status" value="1"/>
</dbReference>
<accession>A0A841HSQ3</accession>
<feature type="domain" description="HTH lysR-type" evidence="5">
    <location>
        <begin position="11"/>
        <end position="63"/>
    </location>
</feature>
<dbReference type="InterPro" id="IPR005119">
    <property type="entry name" value="LysR_subst-bd"/>
</dbReference>
<dbReference type="Pfam" id="PF03466">
    <property type="entry name" value="LysR_substrate"/>
    <property type="match status" value="1"/>
</dbReference>
<evidence type="ECO:0000256" key="4">
    <source>
        <dbReference type="ARBA" id="ARBA00023163"/>
    </source>
</evidence>
<evidence type="ECO:0000256" key="3">
    <source>
        <dbReference type="ARBA" id="ARBA00023125"/>
    </source>
</evidence>
<dbReference type="GO" id="GO:0003700">
    <property type="term" value="F:DNA-binding transcription factor activity"/>
    <property type="evidence" value="ECO:0007669"/>
    <property type="project" value="InterPro"/>
</dbReference>
<evidence type="ECO:0000256" key="2">
    <source>
        <dbReference type="ARBA" id="ARBA00023015"/>
    </source>
</evidence>
<dbReference type="GO" id="GO:0043565">
    <property type="term" value="F:sequence-specific DNA binding"/>
    <property type="evidence" value="ECO:0007669"/>
    <property type="project" value="TreeGrafter"/>
</dbReference>
<dbReference type="Pfam" id="PF00126">
    <property type="entry name" value="HTH_1"/>
    <property type="match status" value="1"/>
</dbReference>
<keyword evidence="2" id="KW-0805">Transcription regulation</keyword>
<dbReference type="InterPro" id="IPR036390">
    <property type="entry name" value="WH_DNA-bd_sf"/>
</dbReference>
<dbReference type="EMBL" id="JACHHZ010000007">
    <property type="protein sequence ID" value="MBB6096421.1"/>
    <property type="molecule type" value="Genomic_DNA"/>
</dbReference>
<evidence type="ECO:0000313" key="7">
    <source>
        <dbReference type="Proteomes" id="UP000588068"/>
    </source>
</evidence>
<dbReference type="InterPro" id="IPR000847">
    <property type="entry name" value="LysR_HTH_N"/>
</dbReference>
<dbReference type="SUPFAM" id="SSF53850">
    <property type="entry name" value="Periplasmic binding protein-like II"/>
    <property type="match status" value="1"/>
</dbReference>
<keyword evidence="3 6" id="KW-0238">DNA-binding</keyword>
<dbReference type="Gene3D" id="3.40.190.290">
    <property type="match status" value="1"/>
</dbReference>
<keyword evidence="4" id="KW-0804">Transcription</keyword>
<organism evidence="6 7">
    <name type="scientific">Povalibacter uvarum</name>
    <dbReference type="NCBI Taxonomy" id="732238"/>
    <lineage>
        <taxon>Bacteria</taxon>
        <taxon>Pseudomonadati</taxon>
        <taxon>Pseudomonadota</taxon>
        <taxon>Gammaproteobacteria</taxon>
        <taxon>Steroidobacterales</taxon>
        <taxon>Steroidobacteraceae</taxon>
        <taxon>Povalibacter</taxon>
    </lineage>
</organism>
<evidence type="ECO:0000313" key="6">
    <source>
        <dbReference type="EMBL" id="MBB6096421.1"/>
    </source>
</evidence>
<dbReference type="PROSITE" id="PS50931">
    <property type="entry name" value="HTH_LYSR"/>
    <property type="match status" value="1"/>
</dbReference>
<dbReference type="GO" id="GO:0006351">
    <property type="term" value="P:DNA-templated transcription"/>
    <property type="evidence" value="ECO:0007669"/>
    <property type="project" value="TreeGrafter"/>
</dbReference>
<keyword evidence="7" id="KW-1185">Reference proteome</keyword>
<comment type="caution">
    <text evidence="6">The sequence shown here is derived from an EMBL/GenBank/DDBJ whole genome shotgun (WGS) entry which is preliminary data.</text>
</comment>
<name>A0A841HSQ3_9GAMM</name>